<organism evidence="2 3">
    <name type="scientific">Hypholoma sublateritium (strain FD-334 SS-4)</name>
    <dbReference type="NCBI Taxonomy" id="945553"/>
    <lineage>
        <taxon>Eukaryota</taxon>
        <taxon>Fungi</taxon>
        <taxon>Dikarya</taxon>
        <taxon>Basidiomycota</taxon>
        <taxon>Agaricomycotina</taxon>
        <taxon>Agaricomycetes</taxon>
        <taxon>Agaricomycetidae</taxon>
        <taxon>Agaricales</taxon>
        <taxon>Agaricineae</taxon>
        <taxon>Strophariaceae</taxon>
        <taxon>Hypholoma</taxon>
    </lineage>
</organism>
<reference evidence="3" key="1">
    <citation type="submission" date="2014-04" db="EMBL/GenBank/DDBJ databases">
        <title>Evolutionary Origins and Diversification of the Mycorrhizal Mutualists.</title>
        <authorList>
            <consortium name="DOE Joint Genome Institute"/>
            <consortium name="Mycorrhizal Genomics Consortium"/>
            <person name="Kohler A."/>
            <person name="Kuo A."/>
            <person name="Nagy L.G."/>
            <person name="Floudas D."/>
            <person name="Copeland A."/>
            <person name="Barry K.W."/>
            <person name="Cichocki N."/>
            <person name="Veneault-Fourrey C."/>
            <person name="LaButti K."/>
            <person name="Lindquist E.A."/>
            <person name="Lipzen A."/>
            <person name="Lundell T."/>
            <person name="Morin E."/>
            <person name="Murat C."/>
            <person name="Riley R."/>
            <person name="Ohm R."/>
            <person name="Sun H."/>
            <person name="Tunlid A."/>
            <person name="Henrissat B."/>
            <person name="Grigoriev I.V."/>
            <person name="Hibbett D.S."/>
            <person name="Martin F."/>
        </authorList>
    </citation>
    <scope>NUCLEOTIDE SEQUENCE [LARGE SCALE GENOMIC DNA]</scope>
    <source>
        <strain evidence="3">FD-334 SS-4</strain>
    </source>
</reference>
<evidence type="ECO:0008006" key="4">
    <source>
        <dbReference type="Google" id="ProtNLM"/>
    </source>
</evidence>
<sequence length="199" mass="21691">MATKTTAPHAFWTQADETALLEHLKLNAAAAGDGCSFKNPTFLSASLVINAIREKGGPKTAGGCKNKFSAVRDVLRRTFRAIQAIWRQSGWTWSDVHGANIKPQMEAEWVLFLKSHKDAKPFKNHGWIHLKIMTELMPATLHGAHVYCPSQGITGMDAGVGLEDDIDNSDAEVTAEKDISSDEPVMSDGTAEVRLSFPS</sequence>
<name>A0A0D2N7V9_HYPSF</name>
<protein>
    <recommendedName>
        <fullName evidence="4">Myb/SANT-like domain-containing protein</fullName>
    </recommendedName>
</protein>
<keyword evidence="3" id="KW-1185">Reference proteome</keyword>
<gene>
    <name evidence="2" type="ORF">HYPSUDRAFT_152212</name>
</gene>
<dbReference type="OrthoDB" id="2930561at2759"/>
<feature type="region of interest" description="Disordered" evidence="1">
    <location>
        <begin position="167"/>
        <end position="199"/>
    </location>
</feature>
<evidence type="ECO:0000256" key="1">
    <source>
        <dbReference type="SAM" id="MobiDB-lite"/>
    </source>
</evidence>
<dbReference type="EMBL" id="KN817870">
    <property type="protein sequence ID" value="KJA12851.1"/>
    <property type="molecule type" value="Genomic_DNA"/>
</dbReference>
<evidence type="ECO:0000313" key="3">
    <source>
        <dbReference type="Proteomes" id="UP000054270"/>
    </source>
</evidence>
<dbReference type="Proteomes" id="UP000054270">
    <property type="component" value="Unassembled WGS sequence"/>
</dbReference>
<proteinExistence type="predicted"/>
<accession>A0A0D2N7V9</accession>
<dbReference type="STRING" id="945553.A0A0D2N7V9"/>
<dbReference type="AlphaFoldDB" id="A0A0D2N7V9"/>
<evidence type="ECO:0000313" key="2">
    <source>
        <dbReference type="EMBL" id="KJA12851.1"/>
    </source>
</evidence>